<dbReference type="PANTHER" id="PTHR42973:SF39">
    <property type="entry name" value="FAD-BINDING PCMH-TYPE DOMAIN-CONTAINING PROTEIN"/>
    <property type="match status" value="1"/>
</dbReference>
<dbReference type="InterPro" id="IPR016169">
    <property type="entry name" value="FAD-bd_PCMH_sub2"/>
</dbReference>
<evidence type="ECO:0000256" key="3">
    <source>
        <dbReference type="ARBA" id="ARBA00022630"/>
    </source>
</evidence>
<comment type="cofactor">
    <cofactor evidence="1">
        <name>FAD</name>
        <dbReference type="ChEBI" id="CHEBI:57692"/>
    </cofactor>
</comment>
<dbReference type="InterPro" id="IPR036318">
    <property type="entry name" value="FAD-bd_PCMH-like_sf"/>
</dbReference>
<dbReference type="Gene3D" id="3.40.462.20">
    <property type="match status" value="1"/>
</dbReference>
<comment type="similarity">
    <text evidence="2">Belongs to the oxygen-dependent FAD-linked oxidoreductase family.</text>
</comment>
<gene>
    <name evidence="7" type="ORF">NVV95_12015</name>
</gene>
<evidence type="ECO:0000313" key="7">
    <source>
        <dbReference type="EMBL" id="MCS5715272.1"/>
    </source>
</evidence>
<evidence type="ECO:0000256" key="5">
    <source>
        <dbReference type="ARBA" id="ARBA00023002"/>
    </source>
</evidence>
<dbReference type="Proteomes" id="UP001165580">
    <property type="component" value="Unassembled WGS sequence"/>
</dbReference>
<evidence type="ECO:0000259" key="6">
    <source>
        <dbReference type="PROSITE" id="PS51387"/>
    </source>
</evidence>
<dbReference type="InterPro" id="IPR016167">
    <property type="entry name" value="FAD-bd_PCMH_sub1"/>
</dbReference>
<keyword evidence="3" id="KW-0285">Flavoprotein</keyword>
<proteinExistence type="inferred from homology"/>
<dbReference type="InterPro" id="IPR050416">
    <property type="entry name" value="FAD-linked_Oxidoreductase"/>
</dbReference>
<feature type="domain" description="FAD-binding PCMH-type" evidence="6">
    <location>
        <begin position="31"/>
        <end position="202"/>
    </location>
</feature>
<sequence>MHDDLGIETVRAGDEAFESAVVDGVFNAMVAEGRPSSVVRPRSEDEVVQAVRDAVGAGQKIAVRSGGHSWVASSVRDGGVLIDLGELDGIAVDSERMVATIGPGVRGKVLSAALESQGLAFPVGHCGDPGVGGFLLGGGLGVNWGAWLPSCFSIRSLRVVTAEGGLLTASADENSELFWLARGSGPGFPGVVTSFEVALRPEPAAVRVSTWQYPLDELAAVTRWVTEASTRLSPNVEVSLVTQGEGRPGGTAEHPLVVGVAATVVLDHDATGSTQDALAAFGDGAPGLVPIDRRAGDARLSELHVPVDATYPEGARYLADTFWTHLTLDEALAPLEALMATAPSGKSYVLSGMPANGGGAGLLPVGEAAYGLHDTTVLIVYVIWDDPADDAANRAWLDEVAAALLPTATGHVLSEADLREHPERVARSFREEDWPRIQQLIARFDPGGVFHGFPSA</sequence>
<keyword evidence="8" id="KW-1185">Reference proteome</keyword>
<dbReference type="EMBL" id="JANTEZ010000004">
    <property type="protein sequence ID" value="MCS5715272.1"/>
    <property type="molecule type" value="Genomic_DNA"/>
</dbReference>
<dbReference type="InterPro" id="IPR006094">
    <property type="entry name" value="Oxid_FAD_bind_N"/>
</dbReference>
<dbReference type="PANTHER" id="PTHR42973">
    <property type="entry name" value="BINDING OXIDOREDUCTASE, PUTATIVE (AFU_ORTHOLOGUE AFUA_1G17690)-RELATED"/>
    <property type="match status" value="1"/>
</dbReference>
<dbReference type="RefSeq" id="WP_259486773.1">
    <property type="nucleotide sequence ID" value="NZ_JANTEZ010000004.1"/>
</dbReference>
<dbReference type="SUPFAM" id="SSF56176">
    <property type="entry name" value="FAD-binding/transporter-associated domain-like"/>
    <property type="match status" value="1"/>
</dbReference>
<comment type="caution">
    <text evidence="7">The sequence shown here is derived from an EMBL/GenBank/DDBJ whole genome shotgun (WGS) entry which is preliminary data.</text>
</comment>
<dbReference type="PROSITE" id="PS00862">
    <property type="entry name" value="OX2_COVAL_FAD"/>
    <property type="match status" value="1"/>
</dbReference>
<evidence type="ECO:0000256" key="4">
    <source>
        <dbReference type="ARBA" id="ARBA00022827"/>
    </source>
</evidence>
<dbReference type="Gene3D" id="3.30.465.10">
    <property type="match status" value="1"/>
</dbReference>
<evidence type="ECO:0000256" key="2">
    <source>
        <dbReference type="ARBA" id="ARBA00005466"/>
    </source>
</evidence>
<reference evidence="7" key="1">
    <citation type="submission" date="2022-08" db="EMBL/GenBank/DDBJ databases">
        <authorList>
            <person name="Deng Y."/>
            <person name="Han X.-F."/>
            <person name="Zhang Y.-Q."/>
        </authorList>
    </citation>
    <scope>NUCLEOTIDE SEQUENCE</scope>
    <source>
        <strain evidence="7">CPCC 205716</strain>
    </source>
</reference>
<protein>
    <submittedName>
        <fullName evidence="7">FAD-binding oxidoreductase</fullName>
    </submittedName>
</protein>
<dbReference type="PROSITE" id="PS51387">
    <property type="entry name" value="FAD_PCMH"/>
    <property type="match status" value="1"/>
</dbReference>
<keyword evidence="5" id="KW-0560">Oxidoreductase</keyword>
<name>A0ABT2GGE5_9MICO</name>
<dbReference type="Pfam" id="PF01565">
    <property type="entry name" value="FAD_binding_4"/>
    <property type="match status" value="1"/>
</dbReference>
<keyword evidence="4" id="KW-0274">FAD</keyword>
<dbReference type="InterPro" id="IPR016166">
    <property type="entry name" value="FAD-bd_PCMH"/>
</dbReference>
<evidence type="ECO:0000256" key="1">
    <source>
        <dbReference type="ARBA" id="ARBA00001974"/>
    </source>
</evidence>
<evidence type="ECO:0000313" key="8">
    <source>
        <dbReference type="Proteomes" id="UP001165580"/>
    </source>
</evidence>
<organism evidence="7 8">
    <name type="scientific">Herbiconiux gentiana</name>
    <dbReference type="NCBI Taxonomy" id="2970912"/>
    <lineage>
        <taxon>Bacteria</taxon>
        <taxon>Bacillati</taxon>
        <taxon>Actinomycetota</taxon>
        <taxon>Actinomycetes</taxon>
        <taxon>Micrococcales</taxon>
        <taxon>Microbacteriaceae</taxon>
        <taxon>Herbiconiux</taxon>
    </lineage>
</organism>
<accession>A0ABT2GGE5</accession>
<dbReference type="Gene3D" id="3.30.43.10">
    <property type="entry name" value="Uridine Diphospho-n-acetylenolpyruvylglucosamine Reductase, domain 2"/>
    <property type="match status" value="1"/>
</dbReference>
<dbReference type="InterPro" id="IPR006093">
    <property type="entry name" value="Oxy_OxRdtase_FAD_BS"/>
</dbReference>